<keyword evidence="7" id="KW-0206">Cytoskeleton</keyword>
<dbReference type="Proteomes" id="UP000824540">
    <property type="component" value="Unassembled WGS sequence"/>
</dbReference>
<evidence type="ECO:0000256" key="4">
    <source>
        <dbReference type="ARBA" id="ARBA00022846"/>
    </source>
</evidence>
<feature type="coiled-coil region" evidence="12">
    <location>
        <begin position="204"/>
        <end position="238"/>
    </location>
</feature>
<comment type="similarity">
    <text evidence="2 11">Belongs to the tektin family.</text>
</comment>
<keyword evidence="3" id="KW-0963">Cytoplasm</keyword>
<evidence type="ECO:0000313" key="14">
    <source>
        <dbReference type="EMBL" id="KAG9354322.1"/>
    </source>
</evidence>
<comment type="caution">
    <text evidence="14">The sequence shown here is derived from an EMBL/GenBank/DDBJ whole genome shotgun (WGS) entry which is preliminary data.</text>
</comment>
<keyword evidence="5 12" id="KW-0175">Coiled coil</keyword>
<feature type="region of interest" description="Disordered" evidence="13">
    <location>
        <begin position="1"/>
        <end position="31"/>
    </location>
</feature>
<evidence type="ECO:0000256" key="2">
    <source>
        <dbReference type="ARBA" id="ARBA00007209"/>
    </source>
</evidence>
<dbReference type="EMBL" id="JAFBMS010000002">
    <property type="protein sequence ID" value="KAG9354322.1"/>
    <property type="molecule type" value="Genomic_DNA"/>
</dbReference>
<proteinExistence type="inferred from homology"/>
<dbReference type="PANTHER" id="PTHR19960:SF25">
    <property type="entry name" value="TEKTIN-1"/>
    <property type="match status" value="1"/>
</dbReference>
<dbReference type="Pfam" id="PF03148">
    <property type="entry name" value="Tektin"/>
    <property type="match status" value="2"/>
</dbReference>
<comment type="subunit">
    <text evidence="10">Microtubule inner protein component of sperm flagellar doublet microtubules.</text>
</comment>
<dbReference type="GO" id="GO:0005930">
    <property type="term" value="C:axoneme"/>
    <property type="evidence" value="ECO:0007669"/>
    <property type="project" value="UniProtKB-SubCell"/>
</dbReference>
<dbReference type="GO" id="GO:0005634">
    <property type="term" value="C:nucleus"/>
    <property type="evidence" value="ECO:0007669"/>
    <property type="project" value="TreeGrafter"/>
</dbReference>
<protein>
    <recommendedName>
        <fullName evidence="11">Tektin</fullName>
    </recommendedName>
</protein>
<comment type="subcellular location">
    <subcellularLocation>
        <location evidence="11">Cytoplasm</location>
        <location evidence="11">Cytoskeleton</location>
        <location evidence="11">Cilium axoneme</location>
    </subcellularLocation>
    <subcellularLocation>
        <location evidence="1">Cytoplasm</location>
        <location evidence="1">Cytoskeleton</location>
        <location evidence="1">Flagellum axoneme</location>
    </subcellularLocation>
</comment>
<evidence type="ECO:0000256" key="8">
    <source>
        <dbReference type="ARBA" id="ARBA00023273"/>
    </source>
</evidence>
<evidence type="ECO:0000313" key="15">
    <source>
        <dbReference type="Proteomes" id="UP000824540"/>
    </source>
</evidence>
<gene>
    <name evidence="14" type="ORF">JZ751_001026</name>
</gene>
<dbReference type="OrthoDB" id="10054259at2759"/>
<dbReference type="InterPro" id="IPR000435">
    <property type="entry name" value="Tektins"/>
</dbReference>
<accession>A0A8T2PSC4</accession>
<keyword evidence="6 11" id="KW-0969">Cilium</keyword>
<sequence length="331" mass="38358">MSKMKDMPPKFSAPEWGPRNPRDFGIPDADRSRSQLVIENSRTLVEESDWAAERMQEDVNKKLEHRIQDIRMWRQELYRKLDEMMQEIELLVIMGTREKQLGIVCDDVERELMKERELTEKVISLLQHSLKQITEQISVPVSLEEWERLTNMNLSSVEQERQNSVNLRAMLESMLEKAATDILRQHKASGTMLQLNIKDNRTAKKQIEDSLAKVQADIESQDRNMESLKAAIEDKKQLLSVVQVQLAARSQRPGIELCQDSAQTQLYAEAQELSAYINRLSEALTRAVMEQRALNQHHLSLGKQIQLKSHAVYIDEAIYGQLCQPNDIYKF</sequence>
<organism evidence="14 15">
    <name type="scientific">Albula glossodonta</name>
    <name type="common">roundjaw bonefish</name>
    <dbReference type="NCBI Taxonomy" id="121402"/>
    <lineage>
        <taxon>Eukaryota</taxon>
        <taxon>Metazoa</taxon>
        <taxon>Chordata</taxon>
        <taxon>Craniata</taxon>
        <taxon>Vertebrata</taxon>
        <taxon>Euteleostomi</taxon>
        <taxon>Actinopterygii</taxon>
        <taxon>Neopterygii</taxon>
        <taxon>Teleostei</taxon>
        <taxon>Albuliformes</taxon>
        <taxon>Albulidae</taxon>
        <taxon>Albula</taxon>
    </lineage>
</organism>
<evidence type="ECO:0000256" key="5">
    <source>
        <dbReference type="ARBA" id="ARBA00023054"/>
    </source>
</evidence>
<evidence type="ECO:0000256" key="9">
    <source>
        <dbReference type="ARBA" id="ARBA00045224"/>
    </source>
</evidence>
<evidence type="ECO:0000256" key="10">
    <source>
        <dbReference type="ARBA" id="ARBA00046435"/>
    </source>
</evidence>
<keyword evidence="4 11" id="KW-0282">Flagellum</keyword>
<dbReference type="GO" id="GO:0060271">
    <property type="term" value="P:cilium assembly"/>
    <property type="evidence" value="ECO:0007669"/>
    <property type="project" value="UniProtKB-UniRule"/>
</dbReference>
<dbReference type="GO" id="GO:0015630">
    <property type="term" value="C:microtubule cytoskeleton"/>
    <property type="evidence" value="ECO:0007669"/>
    <property type="project" value="UniProtKB-UniRule"/>
</dbReference>
<dbReference type="AlphaFoldDB" id="A0A8T2PSC4"/>
<comment type="function">
    <text evidence="9">Microtubule inner protein (MIP) part of the dynein-decorated doublet microtubules (DMTs) in cilia and flagellar axoneme. Forms filamentous polymers in the walls of ciliary and flagellar microtubules.</text>
</comment>
<reference evidence="14" key="1">
    <citation type="thesis" date="2021" institute="BYU ScholarsArchive" country="Provo, UT, USA">
        <title>Applications of and Algorithms for Genome Assembly and Genomic Analyses with an Emphasis on Marine Teleosts.</title>
        <authorList>
            <person name="Pickett B.D."/>
        </authorList>
    </citation>
    <scope>NUCLEOTIDE SEQUENCE</scope>
    <source>
        <strain evidence="14">HI-2016</strain>
    </source>
</reference>
<evidence type="ECO:0000256" key="3">
    <source>
        <dbReference type="ARBA" id="ARBA00022490"/>
    </source>
</evidence>
<keyword evidence="8 11" id="KW-0966">Cell projection</keyword>
<evidence type="ECO:0000256" key="12">
    <source>
        <dbReference type="SAM" id="Coils"/>
    </source>
</evidence>
<evidence type="ECO:0000256" key="13">
    <source>
        <dbReference type="SAM" id="MobiDB-lite"/>
    </source>
</evidence>
<dbReference type="PRINTS" id="PR00511">
    <property type="entry name" value="TEKTIN"/>
</dbReference>
<dbReference type="InterPro" id="IPR048256">
    <property type="entry name" value="Tektin-like"/>
</dbReference>
<keyword evidence="15" id="KW-1185">Reference proteome</keyword>
<name>A0A8T2PSC4_9TELE</name>
<evidence type="ECO:0000256" key="1">
    <source>
        <dbReference type="ARBA" id="ARBA00004611"/>
    </source>
</evidence>
<dbReference type="GO" id="GO:0060294">
    <property type="term" value="P:cilium movement involved in cell motility"/>
    <property type="evidence" value="ECO:0007669"/>
    <property type="project" value="UniProtKB-UniRule"/>
</dbReference>
<evidence type="ECO:0000256" key="7">
    <source>
        <dbReference type="ARBA" id="ARBA00023212"/>
    </source>
</evidence>
<evidence type="ECO:0000256" key="11">
    <source>
        <dbReference type="RuleBase" id="RU367040"/>
    </source>
</evidence>
<evidence type="ECO:0000256" key="6">
    <source>
        <dbReference type="ARBA" id="ARBA00023069"/>
    </source>
</evidence>
<dbReference type="PANTHER" id="PTHR19960">
    <property type="entry name" value="TEKTIN"/>
    <property type="match status" value="1"/>
</dbReference>